<evidence type="ECO:0000313" key="2">
    <source>
        <dbReference type="Proteomes" id="UP000515153"/>
    </source>
</evidence>
<reference evidence="3" key="3">
    <citation type="submission" date="2025-08" db="UniProtKB">
        <authorList>
            <consortium name="RefSeq"/>
        </authorList>
    </citation>
    <scope>IDENTIFICATION</scope>
    <source>
        <strain evidence="3">NI907</strain>
    </source>
</reference>
<evidence type="ECO:0000313" key="3">
    <source>
        <dbReference type="RefSeq" id="XP_030981554.1"/>
    </source>
</evidence>
<sequence>MRLLSLLVISSTTTTAMAGVFTADCNVHAVRTVKRETIQVAWSSGSNGGTGNIKIDGKWILFALWKKVCKAVELEDLPAGVTLVATPNTLVGQNSRG</sequence>
<keyword evidence="2" id="KW-1185">Reference proteome</keyword>
<keyword evidence="1" id="KW-0732">Signal</keyword>
<reference evidence="3" key="2">
    <citation type="submission" date="2019-10" db="EMBL/GenBank/DDBJ databases">
        <authorList>
            <consortium name="NCBI Genome Project"/>
        </authorList>
    </citation>
    <scope>NUCLEOTIDE SEQUENCE</scope>
    <source>
        <strain evidence="3">NI907</strain>
    </source>
</reference>
<dbReference type="GeneID" id="41962516"/>
<feature type="chain" id="PRO_5028309709" evidence="1">
    <location>
        <begin position="19"/>
        <end position="97"/>
    </location>
</feature>
<organism evidence="2 3">
    <name type="scientific">Pyricularia grisea</name>
    <name type="common">Crabgrass-specific blast fungus</name>
    <name type="synonym">Magnaporthe grisea</name>
    <dbReference type="NCBI Taxonomy" id="148305"/>
    <lineage>
        <taxon>Eukaryota</taxon>
        <taxon>Fungi</taxon>
        <taxon>Dikarya</taxon>
        <taxon>Ascomycota</taxon>
        <taxon>Pezizomycotina</taxon>
        <taxon>Sordariomycetes</taxon>
        <taxon>Sordariomycetidae</taxon>
        <taxon>Magnaporthales</taxon>
        <taxon>Pyriculariaceae</taxon>
        <taxon>Pyricularia</taxon>
    </lineage>
</organism>
<name>A0A6P8B3G2_PYRGI</name>
<dbReference type="KEGG" id="pgri:PgNI_07597"/>
<dbReference type="AlphaFoldDB" id="A0A6P8B3G2"/>
<proteinExistence type="predicted"/>
<reference evidence="3" key="1">
    <citation type="journal article" date="2019" name="Mol. Biol. Evol.">
        <title>Blast fungal genomes show frequent chromosomal changes, gene gains and losses, and effector gene turnover.</title>
        <authorList>
            <person name="Gomez Luciano L.B."/>
            <person name="Jason Tsai I."/>
            <person name="Chuma I."/>
            <person name="Tosa Y."/>
            <person name="Chen Y.H."/>
            <person name="Li J.Y."/>
            <person name="Li M.Y."/>
            <person name="Jade Lu M.Y."/>
            <person name="Nakayashiki H."/>
            <person name="Li W.H."/>
        </authorList>
    </citation>
    <scope>NUCLEOTIDE SEQUENCE</scope>
    <source>
        <strain evidence="3">NI907</strain>
    </source>
</reference>
<gene>
    <name evidence="3" type="ORF">PgNI_07597</name>
</gene>
<protein>
    <submittedName>
        <fullName evidence="3">Uncharacterized protein</fullName>
    </submittedName>
</protein>
<dbReference type="Proteomes" id="UP000515153">
    <property type="component" value="Unplaced"/>
</dbReference>
<accession>A0A6P8B3G2</accession>
<evidence type="ECO:0000256" key="1">
    <source>
        <dbReference type="SAM" id="SignalP"/>
    </source>
</evidence>
<dbReference type="RefSeq" id="XP_030981554.1">
    <property type="nucleotide sequence ID" value="XM_031127607.1"/>
</dbReference>
<feature type="signal peptide" evidence="1">
    <location>
        <begin position="1"/>
        <end position="18"/>
    </location>
</feature>